<reference evidence="1" key="1">
    <citation type="submission" date="2022-07" db="EMBL/GenBank/DDBJ databases">
        <title>Faecal culturing of patients with breast cancer.</title>
        <authorList>
            <person name="Teng N.M.Y."/>
            <person name="Kiu R."/>
            <person name="Evans R."/>
            <person name="Baker D.J."/>
            <person name="Zenner C."/>
            <person name="Robinson S.D."/>
            <person name="Hall L.J."/>
        </authorList>
    </citation>
    <scope>NUCLEOTIDE SEQUENCE</scope>
    <source>
        <strain evidence="1">LH1062</strain>
    </source>
</reference>
<evidence type="ECO:0000313" key="2">
    <source>
        <dbReference type="Proteomes" id="UP001060112"/>
    </source>
</evidence>
<proteinExistence type="predicted"/>
<dbReference type="SUPFAM" id="SSF56300">
    <property type="entry name" value="Metallo-dependent phosphatases"/>
    <property type="match status" value="1"/>
</dbReference>
<accession>A0ABY5I348</accession>
<sequence>MQVSGHTHGGQMFPVGILSQWLGFGEMNYGYCQLSHMQVVVSSGIAGWGYPLRTGSQSEYLILTIQNEH</sequence>
<dbReference type="RefSeq" id="WP_290138672.1">
    <property type="nucleotide sequence ID" value="NZ_CP101620.1"/>
</dbReference>
<evidence type="ECO:0000313" key="1">
    <source>
        <dbReference type="EMBL" id="UTY38385.1"/>
    </source>
</evidence>
<keyword evidence="2" id="KW-1185">Reference proteome</keyword>
<protein>
    <submittedName>
        <fullName evidence="1">Uncharacterized protein</fullName>
    </submittedName>
</protein>
<name>A0ABY5I348_9FIRM</name>
<dbReference type="Proteomes" id="UP001060112">
    <property type="component" value="Chromosome"/>
</dbReference>
<dbReference type="EMBL" id="CP101620">
    <property type="protein sequence ID" value="UTY38385.1"/>
    <property type="molecule type" value="Genomic_DNA"/>
</dbReference>
<organism evidence="1 2">
    <name type="scientific">Allocoprobacillus halotolerans</name>
    <dbReference type="NCBI Taxonomy" id="2944914"/>
    <lineage>
        <taxon>Bacteria</taxon>
        <taxon>Bacillati</taxon>
        <taxon>Bacillota</taxon>
        <taxon>Erysipelotrichia</taxon>
        <taxon>Erysipelotrichales</taxon>
        <taxon>Erysipelotrichaceae</taxon>
        <taxon>Allocoprobacillus</taxon>
    </lineage>
</organism>
<dbReference type="InterPro" id="IPR029052">
    <property type="entry name" value="Metallo-depent_PP-like"/>
</dbReference>
<gene>
    <name evidence="1" type="ORF">NMU03_12020</name>
</gene>